<name>A0AAW4PQU1_9EURY</name>
<sequence>MSPDVTELLRDRKANAVLSWAVVAILLVVVVGSALGAQPLWAAFAAAVAALALLPPTLLWNRDAMLPWEILFLAALPVVGRLFATVPVTGNLATYLSVAAIALIVAVELHVFTPVKMTPRFAVVFVGVTTMAAAGVWAVVRWTADQLLGTTFILDPALTEHAIERALMWEFVASTIAGVGAGVIFAYYVRQQIGTARVPEEVQPDL</sequence>
<protein>
    <submittedName>
        <fullName evidence="2">Uncharacterized protein</fullName>
    </submittedName>
</protein>
<keyword evidence="3" id="KW-1185">Reference proteome</keyword>
<feature type="transmembrane region" description="Helical" evidence="1">
    <location>
        <begin position="121"/>
        <end position="140"/>
    </location>
</feature>
<comment type="caution">
    <text evidence="2">The sequence shown here is derived from an EMBL/GenBank/DDBJ whole genome shotgun (WGS) entry which is preliminary data.</text>
</comment>
<dbReference type="Proteomes" id="UP001430377">
    <property type="component" value="Unassembled WGS sequence"/>
</dbReference>
<organism evidence="2 3">
    <name type="scientific">Haloarcula rubra</name>
    <dbReference type="NCBI Taxonomy" id="2487747"/>
    <lineage>
        <taxon>Archaea</taxon>
        <taxon>Methanobacteriati</taxon>
        <taxon>Methanobacteriota</taxon>
        <taxon>Stenosarchaea group</taxon>
        <taxon>Halobacteria</taxon>
        <taxon>Halobacteriales</taxon>
        <taxon>Haloarculaceae</taxon>
        <taxon>Haloarcula</taxon>
    </lineage>
</organism>
<feature type="transmembrane region" description="Helical" evidence="1">
    <location>
        <begin position="17"/>
        <end position="35"/>
    </location>
</feature>
<feature type="transmembrane region" description="Helical" evidence="1">
    <location>
        <begin position="92"/>
        <end position="109"/>
    </location>
</feature>
<evidence type="ECO:0000313" key="2">
    <source>
        <dbReference type="EMBL" id="MBX0323509.1"/>
    </source>
</evidence>
<evidence type="ECO:0000256" key="1">
    <source>
        <dbReference type="SAM" id="Phobius"/>
    </source>
</evidence>
<dbReference type="RefSeq" id="WP_220618473.1">
    <property type="nucleotide sequence ID" value="NZ_RKLR01000003.1"/>
</dbReference>
<feature type="transmembrane region" description="Helical" evidence="1">
    <location>
        <begin position="41"/>
        <end position="59"/>
    </location>
</feature>
<proteinExistence type="predicted"/>
<feature type="transmembrane region" description="Helical" evidence="1">
    <location>
        <begin position="66"/>
        <end position="86"/>
    </location>
</feature>
<feature type="transmembrane region" description="Helical" evidence="1">
    <location>
        <begin position="166"/>
        <end position="189"/>
    </location>
</feature>
<keyword evidence="1" id="KW-1133">Transmembrane helix</keyword>
<accession>A0AAW4PQU1</accession>
<keyword evidence="1" id="KW-0472">Membrane</keyword>
<dbReference type="EMBL" id="RKLR01000003">
    <property type="protein sequence ID" value="MBX0323509.1"/>
    <property type="molecule type" value="Genomic_DNA"/>
</dbReference>
<keyword evidence="1" id="KW-0812">Transmembrane</keyword>
<evidence type="ECO:0000313" key="3">
    <source>
        <dbReference type="Proteomes" id="UP001430377"/>
    </source>
</evidence>
<gene>
    <name evidence="2" type="ORF">EGH21_10760</name>
</gene>
<reference evidence="2 3" key="1">
    <citation type="submission" date="2021-06" db="EMBL/GenBank/DDBJ databases">
        <title>Halomicroarcula sp. a new haloarchaeum isolated from saline soil.</title>
        <authorList>
            <person name="Duran-Viseras A."/>
            <person name="Sanchez-Porro C."/>
            <person name="Ventosa A."/>
        </authorList>
    </citation>
    <scope>NUCLEOTIDE SEQUENCE [LARGE SCALE GENOMIC DNA]</scope>
    <source>
        <strain evidence="2 3">F13</strain>
    </source>
</reference>
<dbReference type="AlphaFoldDB" id="A0AAW4PQU1"/>